<evidence type="ECO:0000313" key="7">
    <source>
        <dbReference type="EMBL" id="KAJ1985368.1"/>
    </source>
</evidence>
<gene>
    <name evidence="7" type="primary">sgt2</name>
    <name evidence="7" type="ORF">H4R34_000022</name>
</gene>
<dbReference type="PANTHER" id="PTHR45831:SF2">
    <property type="entry name" value="LD24721P"/>
    <property type="match status" value="1"/>
</dbReference>
<comment type="caution">
    <text evidence="7">The sequence shown here is derived from an EMBL/GenBank/DDBJ whole genome shotgun (WGS) entry which is preliminary data.</text>
</comment>
<evidence type="ECO:0000256" key="5">
    <source>
        <dbReference type="SAM" id="MobiDB-lite"/>
    </source>
</evidence>
<dbReference type="OrthoDB" id="2335338at2759"/>
<dbReference type="Gene3D" id="1.20.5.420">
    <property type="entry name" value="Immunoglobulin FC, subunit C"/>
    <property type="match status" value="1"/>
</dbReference>
<evidence type="ECO:0000313" key="8">
    <source>
        <dbReference type="Proteomes" id="UP001151582"/>
    </source>
</evidence>
<feature type="repeat" description="TPR" evidence="4">
    <location>
        <begin position="137"/>
        <end position="170"/>
    </location>
</feature>
<dbReference type="AlphaFoldDB" id="A0A9W8BCH8"/>
<sequence length="361" mass="38388">MATNQRKLVFAILEFLQSAITDGSVKTSSVESLEVAMECIGEAFDVDASDEAQRSEYSIKPANLQQVLDLYLRTHERMAAKPSSAGEAATAEKTLTDEQKAQAEELKAQGNRALANKQFEEAVEFYTKAIAINSQNPIYYANRSAAYSQQGDYSRSVDDANEAIKVDPTYSKAYSRLGHGYFGLEQYDLAVKAYDKGLELDPNNLNMKSAREVAQQRLDESSSIASNAPSASPSTRGGDTPGGGMGGMDLNALLSNPGLMGMASQMMSNPAIRQMAQSMMGGGGDGAGSGAAGGNQNPLESLMGNPQLREMAQQFMGGSRGQGGGEGGNGNDDPLAQLAGNPDMRRMAEQFMRSQGNNSPQ</sequence>
<evidence type="ECO:0000256" key="3">
    <source>
        <dbReference type="ARBA" id="ARBA00022803"/>
    </source>
</evidence>
<dbReference type="Pfam" id="PF16546">
    <property type="entry name" value="SGTA_dimer"/>
    <property type="match status" value="1"/>
</dbReference>
<proteinExistence type="inferred from homology"/>
<dbReference type="GO" id="GO:0006620">
    <property type="term" value="P:post-translational protein targeting to endoplasmic reticulum membrane"/>
    <property type="evidence" value="ECO:0007669"/>
    <property type="project" value="TreeGrafter"/>
</dbReference>
<protein>
    <submittedName>
        <fullName evidence="7">Small glutamine-rich tetratricopeptide repeat-containing protein 2</fullName>
    </submittedName>
</protein>
<dbReference type="FunFam" id="1.20.5.420:FF:000005">
    <property type="entry name" value="Hsc70 cochaperone (SGT), putative"/>
    <property type="match status" value="1"/>
</dbReference>
<dbReference type="InterPro" id="IPR019734">
    <property type="entry name" value="TPR_rpt"/>
</dbReference>
<dbReference type="GO" id="GO:0072380">
    <property type="term" value="C:TRC complex"/>
    <property type="evidence" value="ECO:0007669"/>
    <property type="project" value="TreeGrafter"/>
</dbReference>
<dbReference type="FunFam" id="1.25.40.10:FF:000207">
    <property type="entry name" value="Small glutamine-rich tetratricopeptide repeat-containing protein"/>
    <property type="match status" value="1"/>
</dbReference>
<dbReference type="SMART" id="SM00028">
    <property type="entry name" value="TPR"/>
    <property type="match status" value="3"/>
</dbReference>
<dbReference type="Proteomes" id="UP001151582">
    <property type="component" value="Unassembled WGS sequence"/>
</dbReference>
<dbReference type="EMBL" id="JANBQB010000001">
    <property type="protein sequence ID" value="KAJ1985368.1"/>
    <property type="molecule type" value="Genomic_DNA"/>
</dbReference>
<dbReference type="InterPro" id="IPR032374">
    <property type="entry name" value="SGTA_dimer"/>
</dbReference>
<feature type="domain" description="SGTA homodimerisation" evidence="6">
    <location>
        <begin position="4"/>
        <end position="69"/>
    </location>
</feature>
<dbReference type="InterPro" id="IPR047150">
    <property type="entry name" value="SGT"/>
</dbReference>
<evidence type="ECO:0000256" key="2">
    <source>
        <dbReference type="ARBA" id="ARBA00022737"/>
    </source>
</evidence>
<feature type="compositionally biased region" description="Gly residues" evidence="5">
    <location>
        <begin position="318"/>
        <end position="330"/>
    </location>
</feature>
<reference evidence="7" key="1">
    <citation type="submission" date="2022-07" db="EMBL/GenBank/DDBJ databases">
        <title>Phylogenomic reconstructions and comparative analyses of Kickxellomycotina fungi.</title>
        <authorList>
            <person name="Reynolds N.K."/>
            <person name="Stajich J.E."/>
            <person name="Barry K."/>
            <person name="Grigoriev I.V."/>
            <person name="Crous P."/>
            <person name="Smith M.E."/>
        </authorList>
    </citation>
    <scope>NUCLEOTIDE SEQUENCE</scope>
    <source>
        <strain evidence="7">RSA 567</strain>
    </source>
</reference>
<feature type="repeat" description="TPR" evidence="4">
    <location>
        <begin position="103"/>
        <end position="136"/>
    </location>
</feature>
<accession>A0A9W8BCH8</accession>
<evidence type="ECO:0000256" key="1">
    <source>
        <dbReference type="ARBA" id="ARBA00008175"/>
    </source>
</evidence>
<dbReference type="Pfam" id="PF13414">
    <property type="entry name" value="TPR_11"/>
    <property type="match status" value="1"/>
</dbReference>
<keyword evidence="3 4" id="KW-0802">TPR repeat</keyword>
<feature type="repeat" description="TPR" evidence="4">
    <location>
        <begin position="171"/>
        <end position="204"/>
    </location>
</feature>
<feature type="region of interest" description="Disordered" evidence="5">
    <location>
        <begin position="212"/>
        <end position="251"/>
    </location>
</feature>
<dbReference type="SUPFAM" id="SSF48452">
    <property type="entry name" value="TPR-like"/>
    <property type="match status" value="1"/>
</dbReference>
<keyword evidence="8" id="KW-1185">Reference proteome</keyword>
<feature type="region of interest" description="Disordered" evidence="5">
    <location>
        <begin position="316"/>
        <end position="344"/>
    </location>
</feature>
<dbReference type="Pfam" id="PF00515">
    <property type="entry name" value="TPR_1"/>
    <property type="match status" value="1"/>
</dbReference>
<keyword evidence="2" id="KW-0677">Repeat</keyword>
<dbReference type="PROSITE" id="PS50293">
    <property type="entry name" value="TPR_REGION"/>
    <property type="match status" value="1"/>
</dbReference>
<dbReference type="InterPro" id="IPR011990">
    <property type="entry name" value="TPR-like_helical_dom_sf"/>
</dbReference>
<dbReference type="GO" id="GO:0016020">
    <property type="term" value="C:membrane"/>
    <property type="evidence" value="ECO:0007669"/>
    <property type="project" value="TreeGrafter"/>
</dbReference>
<dbReference type="PROSITE" id="PS50005">
    <property type="entry name" value="TPR"/>
    <property type="match status" value="3"/>
</dbReference>
<evidence type="ECO:0000259" key="6">
    <source>
        <dbReference type="Pfam" id="PF16546"/>
    </source>
</evidence>
<evidence type="ECO:0000256" key="4">
    <source>
        <dbReference type="PROSITE-ProRule" id="PRU00339"/>
    </source>
</evidence>
<comment type="similarity">
    <text evidence="1">Belongs to the SGT family.</text>
</comment>
<name>A0A9W8BCH8_9FUNG</name>
<feature type="compositionally biased region" description="Low complexity" evidence="5">
    <location>
        <begin position="221"/>
        <end position="238"/>
    </location>
</feature>
<organism evidence="7 8">
    <name type="scientific">Dimargaris verticillata</name>
    <dbReference type="NCBI Taxonomy" id="2761393"/>
    <lineage>
        <taxon>Eukaryota</taxon>
        <taxon>Fungi</taxon>
        <taxon>Fungi incertae sedis</taxon>
        <taxon>Zoopagomycota</taxon>
        <taxon>Kickxellomycotina</taxon>
        <taxon>Dimargaritomycetes</taxon>
        <taxon>Dimargaritales</taxon>
        <taxon>Dimargaritaceae</taxon>
        <taxon>Dimargaris</taxon>
    </lineage>
</organism>
<dbReference type="GO" id="GO:0060090">
    <property type="term" value="F:molecular adaptor activity"/>
    <property type="evidence" value="ECO:0007669"/>
    <property type="project" value="TreeGrafter"/>
</dbReference>
<dbReference type="Gene3D" id="1.25.40.10">
    <property type="entry name" value="Tetratricopeptide repeat domain"/>
    <property type="match status" value="1"/>
</dbReference>
<dbReference type="PANTHER" id="PTHR45831">
    <property type="entry name" value="LD24721P"/>
    <property type="match status" value="1"/>
</dbReference>